<evidence type="ECO:0000256" key="3">
    <source>
        <dbReference type="PROSITE-ProRule" id="PRU00023"/>
    </source>
</evidence>
<protein>
    <submittedName>
        <fullName evidence="4">Uncharacterized protein</fullName>
    </submittedName>
</protein>
<dbReference type="PANTHER" id="PTHR24180:SF45">
    <property type="entry name" value="POLY [ADP-RIBOSE] POLYMERASE TANKYRASE"/>
    <property type="match status" value="1"/>
</dbReference>
<dbReference type="Gene3D" id="1.25.40.20">
    <property type="entry name" value="Ankyrin repeat-containing domain"/>
    <property type="match status" value="1"/>
</dbReference>
<dbReference type="SMART" id="SM00248">
    <property type="entry name" value="ANK"/>
    <property type="match status" value="4"/>
</dbReference>
<proteinExistence type="predicted"/>
<dbReference type="EMBL" id="CADCXV010000840">
    <property type="protein sequence ID" value="CAB0036982.1"/>
    <property type="molecule type" value="Genomic_DNA"/>
</dbReference>
<evidence type="ECO:0000256" key="1">
    <source>
        <dbReference type="ARBA" id="ARBA00022737"/>
    </source>
</evidence>
<gene>
    <name evidence="4" type="ORF">TBRA_LOCUS8820</name>
</gene>
<keyword evidence="1" id="KW-0677">Repeat</keyword>
<name>A0A6H5IJR9_9HYME</name>
<dbReference type="Pfam" id="PF12796">
    <property type="entry name" value="Ank_2"/>
    <property type="match status" value="2"/>
</dbReference>
<evidence type="ECO:0000313" key="4">
    <source>
        <dbReference type="EMBL" id="CAB0036982.1"/>
    </source>
</evidence>
<dbReference type="PROSITE" id="PS50088">
    <property type="entry name" value="ANK_REPEAT"/>
    <property type="match status" value="3"/>
</dbReference>
<keyword evidence="5" id="KW-1185">Reference proteome</keyword>
<dbReference type="InterPro" id="IPR002110">
    <property type="entry name" value="Ankyrin_rpt"/>
</dbReference>
<feature type="repeat" description="ANK" evidence="3">
    <location>
        <begin position="183"/>
        <end position="215"/>
    </location>
</feature>
<sequence>MDVYELIIGGARFIGFVNDTGYKDEHRIDRDGKPLLRRTTPVHQAARCSVTCVGGLIREICQIYDEFDVNYVDETGLTHFHVACMSGCQEVVEKFLEHGQDPNLIWQKTNDSPLHLALKHVECREVIELLLRGGADPNSVDAEGFTALHLISKRNKDDDLVKVFFDVNEEMDNLVEIDAVDNQGRTPLYLAVANLVPRVVDAILDRGADLSSLVSLAGINFGRGLRPWYYEKRENFKMRIAAGSLGVVERLEKRGYELVRDDALTIMKLFAEHELFEKSVDIVRLLRRNSRENEQDKWFLINAKKITVNASLSLYDAIQLRPEEAKKQLAYTDYFEFARSDKLRGLFELHEEACVLHLCEKLSRGFFRRWAMEFLMELTRYRLPILCCGMILEKLTNEDLWHICLATQEQRS</sequence>
<keyword evidence="2 3" id="KW-0040">ANK repeat</keyword>
<reference evidence="4 5" key="1">
    <citation type="submission" date="2020-02" db="EMBL/GenBank/DDBJ databases">
        <authorList>
            <person name="Ferguson B K."/>
        </authorList>
    </citation>
    <scope>NUCLEOTIDE SEQUENCE [LARGE SCALE GENOMIC DNA]</scope>
</reference>
<dbReference type="InterPro" id="IPR051637">
    <property type="entry name" value="Ank_repeat_dom-contain_49"/>
</dbReference>
<accession>A0A6H5IJR9</accession>
<evidence type="ECO:0000313" key="5">
    <source>
        <dbReference type="Proteomes" id="UP000479190"/>
    </source>
</evidence>
<dbReference type="PANTHER" id="PTHR24180">
    <property type="entry name" value="CYCLIN-DEPENDENT KINASE INHIBITOR 2C-RELATED"/>
    <property type="match status" value="1"/>
</dbReference>
<dbReference type="AlphaFoldDB" id="A0A6H5IJR9"/>
<organism evidence="4 5">
    <name type="scientific">Trichogramma brassicae</name>
    <dbReference type="NCBI Taxonomy" id="86971"/>
    <lineage>
        <taxon>Eukaryota</taxon>
        <taxon>Metazoa</taxon>
        <taxon>Ecdysozoa</taxon>
        <taxon>Arthropoda</taxon>
        <taxon>Hexapoda</taxon>
        <taxon>Insecta</taxon>
        <taxon>Pterygota</taxon>
        <taxon>Neoptera</taxon>
        <taxon>Endopterygota</taxon>
        <taxon>Hymenoptera</taxon>
        <taxon>Apocrita</taxon>
        <taxon>Proctotrupomorpha</taxon>
        <taxon>Chalcidoidea</taxon>
        <taxon>Trichogrammatidae</taxon>
        <taxon>Trichogramma</taxon>
    </lineage>
</organism>
<feature type="repeat" description="ANK" evidence="3">
    <location>
        <begin position="75"/>
        <end position="107"/>
    </location>
</feature>
<dbReference type="Proteomes" id="UP000479190">
    <property type="component" value="Unassembled WGS sequence"/>
</dbReference>
<dbReference type="InterPro" id="IPR036770">
    <property type="entry name" value="Ankyrin_rpt-contain_sf"/>
</dbReference>
<dbReference type="PROSITE" id="PS50297">
    <property type="entry name" value="ANK_REP_REGION"/>
    <property type="match status" value="3"/>
</dbReference>
<dbReference type="OrthoDB" id="496981at2759"/>
<feature type="repeat" description="ANK" evidence="3">
    <location>
        <begin position="109"/>
        <end position="142"/>
    </location>
</feature>
<evidence type="ECO:0000256" key="2">
    <source>
        <dbReference type="ARBA" id="ARBA00023043"/>
    </source>
</evidence>
<dbReference type="SUPFAM" id="SSF48403">
    <property type="entry name" value="Ankyrin repeat"/>
    <property type="match status" value="1"/>
</dbReference>